<proteinExistence type="predicted"/>
<dbReference type="AlphaFoldDB" id="A0A645IRM7"/>
<organism evidence="1">
    <name type="scientific">bioreactor metagenome</name>
    <dbReference type="NCBI Taxonomy" id="1076179"/>
    <lineage>
        <taxon>unclassified sequences</taxon>
        <taxon>metagenomes</taxon>
        <taxon>ecological metagenomes</taxon>
    </lineage>
</organism>
<protein>
    <submittedName>
        <fullName evidence="1">Uncharacterized protein</fullName>
    </submittedName>
</protein>
<comment type="caution">
    <text evidence="1">The sequence shown here is derived from an EMBL/GenBank/DDBJ whole genome shotgun (WGS) entry which is preliminary data.</text>
</comment>
<accession>A0A645IRM7</accession>
<dbReference type="EMBL" id="VSSQ01121839">
    <property type="protein sequence ID" value="MPN54031.1"/>
    <property type="molecule type" value="Genomic_DNA"/>
</dbReference>
<name>A0A645IRM7_9ZZZZ</name>
<evidence type="ECO:0000313" key="1">
    <source>
        <dbReference type="EMBL" id="MPN54031.1"/>
    </source>
</evidence>
<reference evidence="1" key="1">
    <citation type="submission" date="2019-08" db="EMBL/GenBank/DDBJ databases">
        <authorList>
            <person name="Kucharzyk K."/>
            <person name="Murdoch R.W."/>
            <person name="Higgins S."/>
            <person name="Loffler F."/>
        </authorList>
    </citation>
    <scope>NUCLEOTIDE SEQUENCE</scope>
</reference>
<sequence length="140" mass="16550">MLRELMVQFNLASEDIENYIKRNMNKEEQEFYQQFLPLNRRLVTEIEQIDSYIRENKAPLEGNIILNEILRNIERAFKKIRKSYTKKELSSSIMTGMEEKTYGSMDDALYFNNLALNCLETTNNIVALLNQNIQGQEDEE</sequence>
<gene>
    <name evidence="1" type="ORF">SDC9_201700</name>
</gene>